<evidence type="ECO:0000313" key="2">
    <source>
        <dbReference type="Proteomes" id="UP000667802"/>
    </source>
</evidence>
<evidence type="ECO:0000313" key="1">
    <source>
        <dbReference type="EMBL" id="MDR9900297.1"/>
    </source>
</evidence>
<sequence length="140" mass="16140">MFKGLNYTDTMMILVYPNNQKEEVNIFLSPVDFKKPEQLINTHCTEVITVWQTKEQTRTREVKTPQLIKEFELIVRNSDTEDSFSAILNSFKEYAEGINITQILKLYCVFDEAIANCSIESLILAERTSQNYIESQSSAA</sequence>
<gene>
    <name evidence="1" type="ORF">G7B40_037975</name>
</gene>
<dbReference type="AlphaFoldDB" id="A0AAP5IGY2"/>
<accession>A0AAP5IGY2</accession>
<name>A0AAP5IGY2_9CYAN</name>
<keyword evidence="2" id="KW-1185">Reference proteome</keyword>
<comment type="caution">
    <text evidence="1">The sequence shown here is derived from an EMBL/GenBank/DDBJ whole genome shotgun (WGS) entry which is preliminary data.</text>
</comment>
<dbReference type="RefSeq" id="WP_208344822.1">
    <property type="nucleotide sequence ID" value="NZ_CAWQFN010000543.1"/>
</dbReference>
<dbReference type="Proteomes" id="UP000667802">
    <property type="component" value="Unassembled WGS sequence"/>
</dbReference>
<dbReference type="EMBL" id="JAALHA020000032">
    <property type="protein sequence ID" value="MDR9900297.1"/>
    <property type="molecule type" value="Genomic_DNA"/>
</dbReference>
<protein>
    <submittedName>
        <fullName evidence="1">Uncharacterized protein</fullName>
    </submittedName>
</protein>
<proteinExistence type="predicted"/>
<organism evidence="1 2">
    <name type="scientific">Aetokthonos hydrillicola Thurmond2011</name>
    <dbReference type="NCBI Taxonomy" id="2712845"/>
    <lineage>
        <taxon>Bacteria</taxon>
        <taxon>Bacillati</taxon>
        <taxon>Cyanobacteriota</taxon>
        <taxon>Cyanophyceae</taxon>
        <taxon>Nostocales</taxon>
        <taxon>Hapalosiphonaceae</taxon>
        <taxon>Aetokthonos</taxon>
    </lineage>
</organism>
<reference evidence="2" key="1">
    <citation type="journal article" date="2021" name="Science">
        <title>Hunting the eagle killer: A cyanobacterial neurotoxin causes vacuolar myelinopathy.</title>
        <authorList>
            <person name="Breinlinger S."/>
            <person name="Phillips T.J."/>
            <person name="Haram B.N."/>
            <person name="Mares J."/>
            <person name="Martinez Yerena J.A."/>
            <person name="Hrouzek P."/>
            <person name="Sobotka R."/>
            <person name="Henderson W.M."/>
            <person name="Schmieder P."/>
            <person name="Williams S.M."/>
            <person name="Lauderdale J.D."/>
            <person name="Wilde H.D."/>
            <person name="Gerrin W."/>
            <person name="Kust A."/>
            <person name="Washington J.W."/>
            <person name="Wagner C."/>
            <person name="Geier B."/>
            <person name="Liebeke M."/>
            <person name="Enke H."/>
            <person name="Niedermeyer T.H.J."/>
            <person name="Wilde S.B."/>
        </authorList>
    </citation>
    <scope>NUCLEOTIDE SEQUENCE [LARGE SCALE GENOMIC DNA]</scope>
    <source>
        <strain evidence="2">Thurmond2011</strain>
    </source>
</reference>